<dbReference type="RefSeq" id="XP_022472277.1">
    <property type="nucleotide sequence ID" value="XM_022621268.1"/>
</dbReference>
<dbReference type="EMBL" id="MJBS01000088">
    <property type="protein sequence ID" value="OHE95115.1"/>
    <property type="molecule type" value="Genomic_DNA"/>
</dbReference>
<organism evidence="1 2">
    <name type="scientific">Colletotrichum orchidophilum</name>
    <dbReference type="NCBI Taxonomy" id="1209926"/>
    <lineage>
        <taxon>Eukaryota</taxon>
        <taxon>Fungi</taxon>
        <taxon>Dikarya</taxon>
        <taxon>Ascomycota</taxon>
        <taxon>Pezizomycotina</taxon>
        <taxon>Sordariomycetes</taxon>
        <taxon>Hypocreomycetidae</taxon>
        <taxon>Glomerellales</taxon>
        <taxon>Glomerellaceae</taxon>
        <taxon>Colletotrichum</taxon>
    </lineage>
</organism>
<sequence length="306" mass="33374">MMGGFKRFGLYTLAWTLLCIHVPFILAYAAADTGVKSIFLFKDVLQSNTTALKTSGFDTLLIFRIGLLDNGDLVYYSTGDAGDAVDAPVVTNGSYVGGTALAEKIKSFKTGTTNINRVEISLVSHDTTFQIIRDLINADGTSSDTKLYKNFEILKTEWDIDAFNNDDEGVYDVASTVSFAQMLGEMGYQYSIAPYTNSGFWANVKAQIDSASPGLFDRVYLQVYDGGAGNNPGTWQTTLGTKVIPLLWVTNDAKPSSGTTAAQAQQRFESWFSQYAVAGGGYWNDYDIEKMDSSYSDYGAALTSVF</sequence>
<evidence type="ECO:0000313" key="1">
    <source>
        <dbReference type="EMBL" id="OHE95115.1"/>
    </source>
</evidence>
<protein>
    <submittedName>
        <fullName evidence="1">Coagulation factor 5/8 type domain-containing protein</fullName>
    </submittedName>
</protein>
<dbReference type="OrthoDB" id="5186230at2759"/>
<evidence type="ECO:0000313" key="2">
    <source>
        <dbReference type="Proteomes" id="UP000176998"/>
    </source>
</evidence>
<dbReference type="GeneID" id="34562778"/>
<reference evidence="1 2" key="1">
    <citation type="submission" date="2016-09" db="EMBL/GenBank/DDBJ databases">
        <authorList>
            <person name="Capua I."/>
            <person name="De Benedictis P."/>
            <person name="Joannis T."/>
            <person name="Lombin L.H."/>
            <person name="Cattoli G."/>
        </authorList>
    </citation>
    <scope>NUCLEOTIDE SEQUENCE [LARGE SCALE GENOMIC DNA]</scope>
    <source>
        <strain evidence="1 2">IMI 309357</strain>
    </source>
</reference>
<gene>
    <name evidence="1" type="ORF">CORC01_09639</name>
</gene>
<dbReference type="STRING" id="1209926.A0A1G4B1B4"/>
<comment type="caution">
    <text evidence="1">The sequence shown here is derived from an EMBL/GenBank/DDBJ whole genome shotgun (WGS) entry which is preliminary data.</text>
</comment>
<dbReference type="Proteomes" id="UP000176998">
    <property type="component" value="Unassembled WGS sequence"/>
</dbReference>
<keyword evidence="2" id="KW-1185">Reference proteome</keyword>
<dbReference type="AlphaFoldDB" id="A0A1G4B1B4"/>
<accession>A0A1G4B1B4</accession>
<proteinExistence type="predicted"/>
<name>A0A1G4B1B4_9PEZI</name>